<dbReference type="PANTHER" id="PTHR42983:SF1">
    <property type="entry name" value="IRON-MOLYBDENUM PROTEIN"/>
    <property type="match status" value="1"/>
</dbReference>
<name>A0A521G379_9BACT</name>
<protein>
    <submittedName>
        <fullName evidence="2">Fe-Mo cluster-binding protein, NifX family</fullName>
    </submittedName>
</protein>
<reference evidence="2" key="1">
    <citation type="submission" date="2017-07" db="EMBL/GenBank/DDBJ databases">
        <title>The cable genome - Insights into the physiology and evolution of filamentous bacteria capable of sulfide oxidation via long distance electron transfer.</title>
        <authorList>
            <person name="Thorup C."/>
            <person name="Bjerg J.T."/>
            <person name="Schreiber L."/>
            <person name="Nielsen L.P."/>
            <person name="Kjeldsen K.U."/>
            <person name="Boesen T."/>
            <person name="Boggild A."/>
            <person name="Meysman F."/>
            <person name="Geelhoed J."/>
            <person name="Schramm A."/>
        </authorList>
    </citation>
    <scope>NUCLEOTIDE SEQUENCE [LARGE SCALE GENOMIC DNA]</scope>
    <source>
        <strain evidence="2">GS</strain>
    </source>
</reference>
<dbReference type="Proteomes" id="UP000316238">
    <property type="component" value="Unassembled WGS sequence"/>
</dbReference>
<dbReference type="AlphaFoldDB" id="A0A521G379"/>
<feature type="domain" description="Dinitrogenase iron-molybdenum cofactor biosynthesis" evidence="1">
    <location>
        <begin position="20"/>
        <end position="103"/>
    </location>
</feature>
<dbReference type="EMBL" id="NQJD01000006">
    <property type="protein sequence ID" value="TAA75489.1"/>
    <property type="molecule type" value="Genomic_DNA"/>
</dbReference>
<dbReference type="Gene3D" id="3.30.420.130">
    <property type="entry name" value="Dinitrogenase iron-molybdenum cofactor biosynthesis domain"/>
    <property type="match status" value="1"/>
</dbReference>
<keyword evidence="3" id="KW-1185">Reference proteome</keyword>
<comment type="caution">
    <text evidence="2">The sequence shown here is derived from an EMBL/GenBank/DDBJ whole genome shotgun (WGS) entry which is preliminary data.</text>
</comment>
<dbReference type="SUPFAM" id="SSF53146">
    <property type="entry name" value="Nitrogenase accessory factor-like"/>
    <property type="match status" value="1"/>
</dbReference>
<dbReference type="CDD" id="cd00851">
    <property type="entry name" value="MTH1175"/>
    <property type="match status" value="1"/>
</dbReference>
<evidence type="ECO:0000313" key="3">
    <source>
        <dbReference type="Proteomes" id="UP000316238"/>
    </source>
</evidence>
<dbReference type="InterPro" id="IPR003731">
    <property type="entry name" value="Di-Nase_FeMo-co_biosynth"/>
</dbReference>
<dbReference type="InterPro" id="IPR036105">
    <property type="entry name" value="DiNase_FeMo-co_biosyn_sf"/>
</dbReference>
<organism evidence="2 3">
    <name type="scientific">Candidatus Electronema aureum</name>
    <dbReference type="NCBI Taxonomy" id="2005002"/>
    <lineage>
        <taxon>Bacteria</taxon>
        <taxon>Pseudomonadati</taxon>
        <taxon>Thermodesulfobacteriota</taxon>
        <taxon>Desulfobulbia</taxon>
        <taxon>Desulfobulbales</taxon>
        <taxon>Desulfobulbaceae</taxon>
        <taxon>Candidatus Electronema</taxon>
    </lineage>
</organism>
<dbReference type="InterPro" id="IPR033913">
    <property type="entry name" value="MTH1175_dom"/>
</dbReference>
<sequence>MTSSIMLAVPSDNPGGLAANISGHFGHCDLFTLINIQEGKVASVDTVNNVAHSAGGCLAPVNLLRDKGVGAIVVGGMGARPMQAFAEAGIAVYYADRNALQNVSAAADGFLAGKFPQMRPEQTCQGHEGGSCQHH</sequence>
<gene>
    <name evidence="2" type="ORF">CDV28_10644</name>
</gene>
<dbReference type="PANTHER" id="PTHR42983">
    <property type="entry name" value="DINITROGENASE IRON-MOLYBDENUM COFACTOR PROTEIN-RELATED"/>
    <property type="match status" value="1"/>
</dbReference>
<evidence type="ECO:0000313" key="2">
    <source>
        <dbReference type="EMBL" id="TAA75489.1"/>
    </source>
</evidence>
<proteinExistence type="predicted"/>
<accession>A0A521G379</accession>
<dbReference type="Pfam" id="PF02579">
    <property type="entry name" value="Nitro_FeMo-Co"/>
    <property type="match status" value="1"/>
</dbReference>
<evidence type="ECO:0000259" key="1">
    <source>
        <dbReference type="Pfam" id="PF02579"/>
    </source>
</evidence>